<dbReference type="RefSeq" id="WP_071862023.1">
    <property type="nucleotide sequence ID" value="NZ_JBHLVS010000013.1"/>
</dbReference>
<protein>
    <submittedName>
        <fullName evidence="1">Uncharacterized protein</fullName>
    </submittedName>
</protein>
<dbReference type="AlphaFoldDB" id="A0A1L8SVD4"/>
<gene>
    <name evidence="1" type="ORF">RV00_GL002213</name>
</gene>
<dbReference type="STRING" id="319970.RV00_GL002213"/>
<evidence type="ECO:0000313" key="2">
    <source>
        <dbReference type="Proteomes" id="UP000183700"/>
    </source>
</evidence>
<reference evidence="1 2" key="1">
    <citation type="submission" date="2014-12" db="EMBL/GenBank/DDBJ databases">
        <title>Draft genome sequences of 29 type strains of Enterococci.</title>
        <authorList>
            <person name="Zhong Z."/>
            <person name="Sun Z."/>
            <person name="Liu W."/>
            <person name="Zhang W."/>
            <person name="Zhang H."/>
        </authorList>
    </citation>
    <scope>NUCLEOTIDE SEQUENCE [LARGE SCALE GENOMIC DNA]</scope>
    <source>
        <strain evidence="1 2">DSM 22802</strain>
    </source>
</reference>
<comment type="caution">
    <text evidence="1">The sequence shown here is derived from an EMBL/GenBank/DDBJ whole genome shotgun (WGS) entry which is preliminary data.</text>
</comment>
<name>A0A1L8SVD4_9ENTE</name>
<keyword evidence="2" id="KW-1185">Reference proteome</keyword>
<organism evidence="1 2">
    <name type="scientific">Enterococcus devriesei</name>
    <dbReference type="NCBI Taxonomy" id="319970"/>
    <lineage>
        <taxon>Bacteria</taxon>
        <taxon>Bacillati</taxon>
        <taxon>Bacillota</taxon>
        <taxon>Bacilli</taxon>
        <taxon>Lactobacillales</taxon>
        <taxon>Enterococcaceae</taxon>
        <taxon>Enterococcus</taxon>
    </lineage>
</organism>
<sequence length="120" mass="13811">MFFKHKAEPEEAPRDIWGREPLALYEKVGRPIERNGKDLLRTVNGQRIQDYMVLFYHSKPDIRGVGGLLYIGEWTNYGSKLYRVNTLISAEKLAVLISEELQLTGKDFLVSGTKLDPRMI</sequence>
<dbReference type="EMBL" id="JXKM01000004">
    <property type="protein sequence ID" value="OJG36069.1"/>
    <property type="molecule type" value="Genomic_DNA"/>
</dbReference>
<accession>A0A1L8SVD4</accession>
<dbReference type="OrthoDB" id="2186885at2"/>
<proteinExistence type="predicted"/>
<dbReference type="Proteomes" id="UP000183700">
    <property type="component" value="Unassembled WGS sequence"/>
</dbReference>
<evidence type="ECO:0000313" key="1">
    <source>
        <dbReference type="EMBL" id="OJG36069.1"/>
    </source>
</evidence>